<feature type="region of interest" description="Disordered" evidence="1">
    <location>
        <begin position="1"/>
        <end position="80"/>
    </location>
</feature>
<dbReference type="AlphaFoldDB" id="A0AA38FRF7"/>
<evidence type="ECO:0000256" key="1">
    <source>
        <dbReference type="SAM" id="MobiDB-lite"/>
    </source>
</evidence>
<name>A0AA38FRF7_TAXCH</name>
<proteinExistence type="predicted"/>
<feature type="non-terminal residue" evidence="2">
    <location>
        <position position="80"/>
    </location>
</feature>
<feature type="non-terminal residue" evidence="2">
    <location>
        <position position="1"/>
    </location>
</feature>
<sequence>TPEVKAPSQPISKEESPEEEDKAKSLDLDPPLRKKQRLDEEADSEATESFEKYMAGRGHESEGDGGIEEEETEKDQEPHV</sequence>
<dbReference type="Proteomes" id="UP000824469">
    <property type="component" value="Unassembled WGS sequence"/>
</dbReference>
<comment type="caution">
    <text evidence="2">The sequence shown here is derived from an EMBL/GenBank/DDBJ whole genome shotgun (WGS) entry which is preliminary data.</text>
</comment>
<feature type="compositionally biased region" description="Basic and acidic residues" evidence="1">
    <location>
        <begin position="21"/>
        <end position="32"/>
    </location>
</feature>
<dbReference type="EMBL" id="JAHRHJ020000007">
    <property type="protein sequence ID" value="KAH9308835.1"/>
    <property type="molecule type" value="Genomic_DNA"/>
</dbReference>
<keyword evidence="3" id="KW-1185">Reference proteome</keyword>
<feature type="compositionally biased region" description="Acidic residues" evidence="1">
    <location>
        <begin position="63"/>
        <end position="74"/>
    </location>
</feature>
<organism evidence="2 3">
    <name type="scientific">Taxus chinensis</name>
    <name type="common">Chinese yew</name>
    <name type="synonym">Taxus wallichiana var. chinensis</name>
    <dbReference type="NCBI Taxonomy" id="29808"/>
    <lineage>
        <taxon>Eukaryota</taxon>
        <taxon>Viridiplantae</taxon>
        <taxon>Streptophyta</taxon>
        <taxon>Embryophyta</taxon>
        <taxon>Tracheophyta</taxon>
        <taxon>Spermatophyta</taxon>
        <taxon>Pinopsida</taxon>
        <taxon>Pinidae</taxon>
        <taxon>Conifers II</taxon>
        <taxon>Cupressales</taxon>
        <taxon>Taxaceae</taxon>
        <taxon>Taxus</taxon>
    </lineage>
</organism>
<evidence type="ECO:0000313" key="3">
    <source>
        <dbReference type="Proteomes" id="UP000824469"/>
    </source>
</evidence>
<protein>
    <submittedName>
        <fullName evidence="2">Uncharacterized protein</fullName>
    </submittedName>
</protein>
<reference evidence="2 3" key="1">
    <citation type="journal article" date="2021" name="Nat. Plants">
        <title>The Taxus genome provides insights into paclitaxel biosynthesis.</title>
        <authorList>
            <person name="Xiong X."/>
            <person name="Gou J."/>
            <person name="Liao Q."/>
            <person name="Li Y."/>
            <person name="Zhou Q."/>
            <person name="Bi G."/>
            <person name="Li C."/>
            <person name="Du R."/>
            <person name="Wang X."/>
            <person name="Sun T."/>
            <person name="Guo L."/>
            <person name="Liang H."/>
            <person name="Lu P."/>
            <person name="Wu Y."/>
            <person name="Zhang Z."/>
            <person name="Ro D.K."/>
            <person name="Shang Y."/>
            <person name="Huang S."/>
            <person name="Yan J."/>
        </authorList>
    </citation>
    <scope>NUCLEOTIDE SEQUENCE [LARGE SCALE GENOMIC DNA]</scope>
    <source>
        <strain evidence="2">Ta-2019</strain>
    </source>
</reference>
<accession>A0AA38FRF7</accession>
<gene>
    <name evidence="2" type="ORF">KI387_036746</name>
</gene>
<evidence type="ECO:0000313" key="2">
    <source>
        <dbReference type="EMBL" id="KAH9308835.1"/>
    </source>
</evidence>